<evidence type="ECO:0000259" key="5">
    <source>
        <dbReference type="SMART" id="SM00916"/>
    </source>
</evidence>
<evidence type="ECO:0000256" key="2">
    <source>
        <dbReference type="ARBA" id="ARBA00022980"/>
    </source>
</evidence>
<accession>A0AAN7WGL2</accession>
<sequence length="135" mass="15871">MAGKSRVVKQLSILDKLTFTTKKPQIIINPTKYQSLKLTFQVQNHNGHMGARKFWREYLPTLKFYNPNFDMNVTRIKNDDKLVQVPCVLEILDEQGKSLETINMKNKRSEDIMDEFLSKIDYEVISEDKLIKFSK</sequence>
<keyword evidence="4" id="KW-0687">Ribonucleoprotein</keyword>
<dbReference type="GO" id="GO:0005840">
    <property type="term" value="C:ribosome"/>
    <property type="evidence" value="ECO:0007669"/>
    <property type="project" value="UniProtKB-KW"/>
</dbReference>
<dbReference type="SUPFAM" id="SSF52833">
    <property type="entry name" value="Thioredoxin-like"/>
    <property type="match status" value="1"/>
</dbReference>
<feature type="domain" description="Ribosomal protein/NADH dehydrogenase" evidence="5">
    <location>
        <begin position="43"/>
        <end position="123"/>
    </location>
</feature>
<evidence type="ECO:0000313" key="7">
    <source>
        <dbReference type="Proteomes" id="UP001306508"/>
    </source>
</evidence>
<organism evidence="6 7">
    <name type="scientific">Arxiozyma heterogenica</name>
    <dbReference type="NCBI Taxonomy" id="278026"/>
    <lineage>
        <taxon>Eukaryota</taxon>
        <taxon>Fungi</taxon>
        <taxon>Dikarya</taxon>
        <taxon>Ascomycota</taxon>
        <taxon>Saccharomycotina</taxon>
        <taxon>Saccharomycetes</taxon>
        <taxon>Saccharomycetales</taxon>
        <taxon>Saccharomycetaceae</taxon>
        <taxon>Arxiozyma</taxon>
    </lineage>
</organism>
<reference evidence="7" key="1">
    <citation type="submission" date="2023-07" db="EMBL/GenBank/DDBJ databases">
        <title>A draft genome of Kazachstania heterogenica Y-27499.</title>
        <authorList>
            <person name="Donic C."/>
            <person name="Kralova J.S."/>
            <person name="Fidel L."/>
            <person name="Ben-Dor S."/>
            <person name="Jung S."/>
        </authorList>
    </citation>
    <scope>NUCLEOTIDE SEQUENCE [LARGE SCALE GENOMIC DNA]</scope>
    <source>
        <strain evidence="7">Y27499</strain>
    </source>
</reference>
<dbReference type="InterPro" id="IPR007741">
    <property type="entry name" value="Ribosomal_mL43/mS25/NADH_DH"/>
</dbReference>
<comment type="subcellular location">
    <subcellularLocation>
        <location evidence="1">Mitochondrion</location>
    </subcellularLocation>
</comment>
<name>A0AAN7WGL2_9SACH</name>
<dbReference type="Gene3D" id="3.40.50.300">
    <property type="entry name" value="P-loop containing nucleotide triphosphate hydrolases"/>
    <property type="match status" value="1"/>
</dbReference>
<dbReference type="Pfam" id="PF05047">
    <property type="entry name" value="L51_S25_CI-B8"/>
    <property type="match status" value="1"/>
</dbReference>
<dbReference type="GO" id="GO:1990904">
    <property type="term" value="C:ribonucleoprotein complex"/>
    <property type="evidence" value="ECO:0007669"/>
    <property type="project" value="UniProtKB-KW"/>
</dbReference>
<dbReference type="AlphaFoldDB" id="A0AAN7WGL2"/>
<dbReference type="GO" id="GO:0005739">
    <property type="term" value="C:mitochondrion"/>
    <property type="evidence" value="ECO:0007669"/>
    <property type="project" value="UniProtKB-SubCell"/>
</dbReference>
<comment type="caution">
    <text evidence="6">The sequence shown here is derived from an EMBL/GenBank/DDBJ whole genome shotgun (WGS) entry which is preliminary data.</text>
</comment>
<dbReference type="EMBL" id="JAWIZZ010000047">
    <property type="protein sequence ID" value="KAK5779573.1"/>
    <property type="molecule type" value="Genomic_DNA"/>
</dbReference>
<evidence type="ECO:0000256" key="1">
    <source>
        <dbReference type="ARBA" id="ARBA00004173"/>
    </source>
</evidence>
<evidence type="ECO:0000256" key="3">
    <source>
        <dbReference type="ARBA" id="ARBA00023128"/>
    </source>
</evidence>
<keyword evidence="3" id="KW-0496">Mitochondrion</keyword>
<dbReference type="Proteomes" id="UP001306508">
    <property type="component" value="Unassembled WGS sequence"/>
</dbReference>
<protein>
    <recommendedName>
        <fullName evidence="5">Ribosomal protein/NADH dehydrogenase domain-containing protein</fullName>
    </recommendedName>
</protein>
<evidence type="ECO:0000313" key="6">
    <source>
        <dbReference type="EMBL" id="KAK5779573.1"/>
    </source>
</evidence>
<dbReference type="SMART" id="SM00916">
    <property type="entry name" value="L51_S25_CI-B8"/>
    <property type="match status" value="1"/>
</dbReference>
<gene>
    <name evidence="6" type="ORF">RI543_003465</name>
</gene>
<dbReference type="PANTHER" id="PTHR13274:SF2">
    <property type="entry name" value="SMALL RIBOSOMAL SUBUNIT PROTEIN MS25"/>
    <property type="match status" value="1"/>
</dbReference>
<dbReference type="InterPro" id="IPR027417">
    <property type="entry name" value="P-loop_NTPase"/>
</dbReference>
<dbReference type="InterPro" id="IPR040049">
    <property type="entry name" value="Ribosomal_mS25/mL61"/>
</dbReference>
<proteinExistence type="predicted"/>
<dbReference type="GO" id="GO:0003735">
    <property type="term" value="F:structural constituent of ribosome"/>
    <property type="evidence" value="ECO:0007669"/>
    <property type="project" value="InterPro"/>
</dbReference>
<keyword evidence="2" id="KW-0689">Ribosomal protein</keyword>
<dbReference type="PANTHER" id="PTHR13274">
    <property type="entry name" value="MITOCHONDRIAL RIBOSOMAL PROTEIN S25"/>
    <property type="match status" value="1"/>
</dbReference>
<keyword evidence="7" id="KW-1185">Reference proteome</keyword>
<dbReference type="InterPro" id="IPR036249">
    <property type="entry name" value="Thioredoxin-like_sf"/>
</dbReference>
<evidence type="ECO:0000256" key="4">
    <source>
        <dbReference type="ARBA" id="ARBA00023274"/>
    </source>
</evidence>